<dbReference type="AlphaFoldDB" id="A0AAF0DAS7"/>
<dbReference type="PANTHER" id="PTHR34117:SF1">
    <property type="entry name" value="STYLE CELL-CYCLE INHIBITOR 1"/>
    <property type="match status" value="1"/>
</dbReference>
<keyword evidence="3" id="KW-1185">Reference proteome</keyword>
<gene>
    <name evidence="2" type="ORF">PRK78_000480</name>
</gene>
<feature type="region of interest" description="Disordered" evidence="1">
    <location>
        <begin position="22"/>
        <end position="258"/>
    </location>
</feature>
<evidence type="ECO:0000313" key="3">
    <source>
        <dbReference type="Proteomes" id="UP001219355"/>
    </source>
</evidence>
<sequence>MEEFHGEMRLYCENLVLTDSRNRGDLAEGWYDPNTFEKARDSAFTRDPSEPRSSRRDASLWKRRSGSYGEDTWRNRLVTPRDLDRVQDTQRTGLPEQAISPRETTEDEEEDGDEESYGPQIPTEHTSSSPSRAPKRIDKSGPKIPTIQDLQLQRESHLSSLQETREAQRLSHKQSLKSHKSHLHQFEEETAPRAEPGTRERRLEKRREVASSNRAFAESRRGASPGEAPEAELMGDEGGDLETLKRQREKEVRKKNEREIRKEELLRARAAEREERLKSFRRKEEETMSYLRALAKEKFG</sequence>
<proteinExistence type="predicted"/>
<dbReference type="InterPro" id="IPR044688">
    <property type="entry name" value="SCI-1-like"/>
</dbReference>
<reference evidence="2" key="1">
    <citation type="submission" date="2023-03" db="EMBL/GenBank/DDBJ databases">
        <title>Emydomyces testavorans Genome Sequence.</title>
        <authorList>
            <person name="Hoyer L."/>
        </authorList>
    </citation>
    <scope>NUCLEOTIDE SEQUENCE</scope>
    <source>
        <strain evidence="2">16-2883</strain>
    </source>
</reference>
<accession>A0AAF0DAS7</accession>
<feature type="compositionally biased region" description="Basic and acidic residues" evidence="1">
    <location>
        <begin position="184"/>
        <end position="209"/>
    </location>
</feature>
<organism evidence="2 3">
    <name type="scientific">Emydomyces testavorans</name>
    <dbReference type="NCBI Taxonomy" id="2070801"/>
    <lineage>
        <taxon>Eukaryota</taxon>
        <taxon>Fungi</taxon>
        <taxon>Dikarya</taxon>
        <taxon>Ascomycota</taxon>
        <taxon>Pezizomycotina</taxon>
        <taxon>Eurotiomycetes</taxon>
        <taxon>Eurotiomycetidae</taxon>
        <taxon>Onygenales</taxon>
        <taxon>Nannizziopsiaceae</taxon>
        <taxon>Emydomyces</taxon>
    </lineage>
</organism>
<evidence type="ECO:0000256" key="1">
    <source>
        <dbReference type="SAM" id="MobiDB-lite"/>
    </source>
</evidence>
<feature type="compositionally biased region" description="Basic and acidic residues" evidence="1">
    <location>
        <begin position="152"/>
        <end position="169"/>
    </location>
</feature>
<dbReference type="EMBL" id="CP120627">
    <property type="protein sequence ID" value="WEW55052.1"/>
    <property type="molecule type" value="Genomic_DNA"/>
</dbReference>
<feature type="compositionally biased region" description="Acidic residues" evidence="1">
    <location>
        <begin position="229"/>
        <end position="240"/>
    </location>
</feature>
<feature type="compositionally biased region" description="Basic residues" evidence="1">
    <location>
        <begin position="170"/>
        <end position="183"/>
    </location>
</feature>
<protein>
    <submittedName>
        <fullName evidence="2">Uncharacterized protein</fullName>
    </submittedName>
</protein>
<feature type="compositionally biased region" description="Basic and acidic residues" evidence="1">
    <location>
        <begin position="242"/>
        <end position="258"/>
    </location>
</feature>
<dbReference type="PANTHER" id="PTHR34117">
    <property type="entry name" value="STYLE CELL-CYCLE INHIBITOR 1"/>
    <property type="match status" value="1"/>
</dbReference>
<dbReference type="Proteomes" id="UP001219355">
    <property type="component" value="Chromosome 1"/>
</dbReference>
<feature type="compositionally biased region" description="Basic and acidic residues" evidence="1">
    <location>
        <begin position="35"/>
        <end position="60"/>
    </location>
</feature>
<name>A0AAF0DAS7_9EURO</name>
<evidence type="ECO:0000313" key="2">
    <source>
        <dbReference type="EMBL" id="WEW55052.1"/>
    </source>
</evidence>
<feature type="compositionally biased region" description="Basic and acidic residues" evidence="1">
    <location>
        <begin position="71"/>
        <end position="88"/>
    </location>
</feature>
<feature type="compositionally biased region" description="Acidic residues" evidence="1">
    <location>
        <begin position="105"/>
        <end position="116"/>
    </location>
</feature>